<dbReference type="SUPFAM" id="SSF47954">
    <property type="entry name" value="Cyclin-like"/>
    <property type="match status" value="1"/>
</dbReference>
<dbReference type="Gene3D" id="1.10.472.10">
    <property type="entry name" value="Cyclin-like"/>
    <property type="match status" value="2"/>
</dbReference>
<keyword evidence="3 5" id="KW-0195">Cyclin</keyword>
<evidence type="ECO:0000256" key="5">
    <source>
        <dbReference type="RuleBase" id="RU000383"/>
    </source>
</evidence>
<evidence type="ECO:0000259" key="7">
    <source>
        <dbReference type="SMART" id="SM01332"/>
    </source>
</evidence>
<reference evidence="8" key="2">
    <citation type="submission" date="2020-07" db="EMBL/GenBank/DDBJ databases">
        <authorList>
            <person name="Vera ALvarez R."/>
            <person name="Arias-Moreno D.M."/>
            <person name="Jimenez-Jacinto V."/>
            <person name="Jimenez-Bremont J.F."/>
            <person name="Swaminathan K."/>
            <person name="Moose S.P."/>
            <person name="Guerrero-Gonzalez M.L."/>
            <person name="Marino-Ramirez L."/>
            <person name="Landsman D."/>
            <person name="Rodriguez-Kessler M."/>
            <person name="Delgado-Sanchez P."/>
        </authorList>
    </citation>
    <scope>NUCLEOTIDE SEQUENCE</scope>
    <source>
        <tissue evidence="8">Cladode</tissue>
    </source>
</reference>
<evidence type="ECO:0000256" key="2">
    <source>
        <dbReference type="ARBA" id="ARBA00022618"/>
    </source>
</evidence>
<dbReference type="CDD" id="cd20544">
    <property type="entry name" value="CYCLIN_AtCycD-like_rpt2"/>
    <property type="match status" value="1"/>
</dbReference>
<feature type="domain" description="Cyclin C-terminal" evidence="7">
    <location>
        <begin position="201"/>
        <end position="340"/>
    </location>
</feature>
<comment type="similarity">
    <text evidence="1">Belongs to the cyclin family. Cyclin D subfamily.</text>
</comment>
<dbReference type="InterPro" id="IPR039361">
    <property type="entry name" value="Cyclin"/>
</dbReference>
<dbReference type="PANTHER" id="PTHR10177">
    <property type="entry name" value="CYCLINS"/>
    <property type="match status" value="1"/>
</dbReference>
<evidence type="ECO:0000256" key="1">
    <source>
        <dbReference type="ARBA" id="ARBA00009065"/>
    </source>
</evidence>
<dbReference type="FunFam" id="1.10.472.10:FF:000040">
    <property type="entry name" value="D6-type cyclin"/>
    <property type="match status" value="1"/>
</dbReference>
<dbReference type="FunFam" id="1.10.472.10:FF:000034">
    <property type="entry name" value="D2/4-type cyclin"/>
    <property type="match status" value="1"/>
</dbReference>
<name>A0A7C9B0K5_OPUST</name>
<feature type="domain" description="Cyclin-like" evidence="6">
    <location>
        <begin position="104"/>
        <end position="192"/>
    </location>
</feature>
<dbReference type="Pfam" id="PF00134">
    <property type="entry name" value="Cyclin_N"/>
    <property type="match status" value="1"/>
</dbReference>
<dbReference type="AlphaFoldDB" id="A0A7C9B0K5"/>
<sequence length="381" mass="41665">MADIFDSESSTLLCEESNDLCFDDLGNDGGVIDDDVDDLDGAQKGGNQYFSGNRSDPLIHLLALSDEAFASMVEKETEYLPDDYYLSRFRCGELDLGARKEAFDWIWKAHSYYGFGPITFCLAVNYLDRFLSIRELPRESAWALQLLALACLSIAAKIEETNVPQSVDLQVGDPKFAFEAKTIQRMELLVLDTLSWKMNAVTPCSLLEHILKKLSDVHHDNSHSFSTSTTTITTTKVVNRSMQLILSTIRGIDFLEFKPSEIAVAIAISVLAEIQAVDVAKAVSYFTHLEKDRVLKCAEMVKDMPLLSRSANVGSSLLGSGQGVAESPIGVLDAACFSYKCDELTTTTAVIEGSSVVLVPILIPLSALQLVLAALKLKGGN</sequence>
<reference evidence="8" key="1">
    <citation type="journal article" date="2013" name="J. Plant Res.">
        <title>Effect of fungi and light on seed germination of three Opuntia species from semiarid lands of central Mexico.</title>
        <authorList>
            <person name="Delgado-Sanchez P."/>
            <person name="Jimenez-Bremont J.F."/>
            <person name="Guerrero-Gonzalez Mde L."/>
            <person name="Flores J."/>
        </authorList>
    </citation>
    <scope>NUCLEOTIDE SEQUENCE</scope>
    <source>
        <tissue evidence="8">Cladode</tissue>
    </source>
</reference>
<dbReference type="InterPro" id="IPR004367">
    <property type="entry name" value="Cyclin_C-dom"/>
</dbReference>
<dbReference type="SMART" id="SM00385">
    <property type="entry name" value="CYCLIN"/>
    <property type="match status" value="1"/>
</dbReference>
<keyword evidence="2" id="KW-0132">Cell division</keyword>
<evidence type="ECO:0000313" key="8">
    <source>
        <dbReference type="EMBL" id="MBA4678295.1"/>
    </source>
</evidence>
<evidence type="ECO:0000259" key="6">
    <source>
        <dbReference type="SMART" id="SM00385"/>
    </source>
</evidence>
<dbReference type="EMBL" id="GISG01278930">
    <property type="protein sequence ID" value="MBA4678295.1"/>
    <property type="molecule type" value="Transcribed_RNA"/>
</dbReference>
<accession>A0A7C9B0K5</accession>
<dbReference type="SMART" id="SM01332">
    <property type="entry name" value="Cyclin_C"/>
    <property type="match status" value="1"/>
</dbReference>
<organism evidence="8">
    <name type="scientific">Opuntia streptacantha</name>
    <name type="common">Prickly pear cactus</name>
    <name type="synonym">Opuntia cardona</name>
    <dbReference type="NCBI Taxonomy" id="393608"/>
    <lineage>
        <taxon>Eukaryota</taxon>
        <taxon>Viridiplantae</taxon>
        <taxon>Streptophyta</taxon>
        <taxon>Embryophyta</taxon>
        <taxon>Tracheophyta</taxon>
        <taxon>Spermatophyta</taxon>
        <taxon>Magnoliopsida</taxon>
        <taxon>eudicotyledons</taxon>
        <taxon>Gunneridae</taxon>
        <taxon>Pentapetalae</taxon>
        <taxon>Caryophyllales</taxon>
        <taxon>Cactineae</taxon>
        <taxon>Cactaceae</taxon>
        <taxon>Opuntioideae</taxon>
        <taxon>Opuntia</taxon>
    </lineage>
</organism>
<evidence type="ECO:0000256" key="3">
    <source>
        <dbReference type="ARBA" id="ARBA00023127"/>
    </source>
</evidence>
<keyword evidence="4" id="KW-0131">Cell cycle</keyword>
<dbReference type="Pfam" id="PF02984">
    <property type="entry name" value="Cyclin_C"/>
    <property type="match status" value="1"/>
</dbReference>
<dbReference type="GO" id="GO:0051301">
    <property type="term" value="P:cell division"/>
    <property type="evidence" value="ECO:0007669"/>
    <property type="project" value="UniProtKB-KW"/>
</dbReference>
<dbReference type="InterPro" id="IPR013763">
    <property type="entry name" value="Cyclin-like_dom"/>
</dbReference>
<dbReference type="PROSITE" id="PS00292">
    <property type="entry name" value="CYCLINS"/>
    <property type="match status" value="1"/>
</dbReference>
<dbReference type="InterPro" id="IPR048258">
    <property type="entry name" value="Cyclins_cyclin-box"/>
</dbReference>
<evidence type="ECO:0000256" key="4">
    <source>
        <dbReference type="ARBA" id="ARBA00023306"/>
    </source>
</evidence>
<proteinExistence type="inferred from homology"/>
<protein>
    <submittedName>
        <fullName evidence="8">Uncharacterized protein</fullName>
    </submittedName>
</protein>
<dbReference type="InterPro" id="IPR006671">
    <property type="entry name" value="Cyclin_N"/>
</dbReference>
<dbReference type="InterPro" id="IPR036915">
    <property type="entry name" value="Cyclin-like_sf"/>
</dbReference>
<dbReference type="CDD" id="cd20543">
    <property type="entry name" value="CYCLIN_AtCycD-like_rpt1"/>
    <property type="match status" value="1"/>
</dbReference>